<dbReference type="Proteomes" id="UP000642748">
    <property type="component" value="Unassembled WGS sequence"/>
</dbReference>
<protein>
    <submittedName>
        <fullName evidence="1">Uncharacterized protein</fullName>
    </submittedName>
</protein>
<name>A0A8J3QU07_9ACTN</name>
<organism evidence="1 2">
    <name type="scientific">Rugosimonospora africana</name>
    <dbReference type="NCBI Taxonomy" id="556532"/>
    <lineage>
        <taxon>Bacteria</taxon>
        <taxon>Bacillati</taxon>
        <taxon>Actinomycetota</taxon>
        <taxon>Actinomycetes</taxon>
        <taxon>Micromonosporales</taxon>
        <taxon>Micromonosporaceae</taxon>
        <taxon>Rugosimonospora</taxon>
    </lineage>
</organism>
<dbReference type="AlphaFoldDB" id="A0A8J3QU07"/>
<reference evidence="1" key="1">
    <citation type="submission" date="2021-01" db="EMBL/GenBank/DDBJ databases">
        <title>Whole genome shotgun sequence of Rugosimonospora africana NBRC 104875.</title>
        <authorList>
            <person name="Komaki H."/>
            <person name="Tamura T."/>
        </authorList>
    </citation>
    <scope>NUCLEOTIDE SEQUENCE</scope>
    <source>
        <strain evidence="1">NBRC 104875</strain>
    </source>
</reference>
<gene>
    <name evidence="1" type="ORF">Raf01_52460</name>
</gene>
<accession>A0A8J3QU07</accession>
<evidence type="ECO:0000313" key="2">
    <source>
        <dbReference type="Proteomes" id="UP000642748"/>
    </source>
</evidence>
<proteinExistence type="predicted"/>
<evidence type="ECO:0000313" key="1">
    <source>
        <dbReference type="EMBL" id="GIH17074.1"/>
    </source>
</evidence>
<sequence>MKRPRTAAATAANRQRKAENLCAELVDRLDALPEPILAAVTVKLLAECQRRGGAR</sequence>
<keyword evidence="2" id="KW-1185">Reference proteome</keyword>
<comment type="caution">
    <text evidence="1">The sequence shown here is derived from an EMBL/GenBank/DDBJ whole genome shotgun (WGS) entry which is preliminary data.</text>
</comment>
<dbReference type="EMBL" id="BONZ01000049">
    <property type="protein sequence ID" value="GIH17074.1"/>
    <property type="molecule type" value="Genomic_DNA"/>
</dbReference>